<sequence>MIKLFGRMIPAAARGLSGPRLHPTEVVTSRFRVLPHDIDMNRHLNNGRYLQVIDVNRMEYLLRTGVAQTILRERWKPILGSTTIRFRRELRLWERAVAATELLGWDDRWVYLEHRITTLAGRPVAVAMARAGFRSRGSWVPTGQLLAALPHQMSPMELPARVETWRRLDDCLAEGGMPRTSPAISSPTPPAQAFRASLKSQGCMGRSTGETARRAV</sequence>
<dbReference type="RefSeq" id="WP_184200266.1">
    <property type="nucleotide sequence ID" value="NZ_BMOX01000066.1"/>
</dbReference>
<proteinExistence type="predicted"/>
<dbReference type="InterPro" id="IPR029069">
    <property type="entry name" value="HotDog_dom_sf"/>
</dbReference>
<evidence type="ECO:0000313" key="2">
    <source>
        <dbReference type="Proteomes" id="UP000538147"/>
    </source>
</evidence>
<dbReference type="PANTHER" id="PTHR12475:SF4">
    <property type="entry name" value="PROTEIN THEM6"/>
    <property type="match status" value="1"/>
</dbReference>
<gene>
    <name evidence="1" type="ORF">FHS79_002437</name>
</gene>
<evidence type="ECO:0000313" key="1">
    <source>
        <dbReference type="EMBL" id="MBB6228252.1"/>
    </source>
</evidence>
<name>A0A841LGD9_9SPHN</name>
<dbReference type="Pfam" id="PF13279">
    <property type="entry name" value="4HBT_2"/>
    <property type="match status" value="1"/>
</dbReference>
<dbReference type="EMBL" id="JACIIV010000017">
    <property type="protein sequence ID" value="MBB6228252.1"/>
    <property type="molecule type" value="Genomic_DNA"/>
</dbReference>
<keyword evidence="2" id="KW-1185">Reference proteome</keyword>
<dbReference type="Gene3D" id="3.10.129.10">
    <property type="entry name" value="Hotdog Thioesterase"/>
    <property type="match status" value="1"/>
</dbReference>
<dbReference type="SUPFAM" id="SSF54637">
    <property type="entry name" value="Thioesterase/thiol ester dehydrase-isomerase"/>
    <property type="match status" value="1"/>
</dbReference>
<dbReference type="Proteomes" id="UP000538147">
    <property type="component" value="Unassembled WGS sequence"/>
</dbReference>
<dbReference type="PANTHER" id="PTHR12475">
    <property type="match status" value="1"/>
</dbReference>
<organism evidence="1 2">
    <name type="scientific">Polymorphobacter multimanifer</name>
    <dbReference type="NCBI Taxonomy" id="1070431"/>
    <lineage>
        <taxon>Bacteria</taxon>
        <taxon>Pseudomonadati</taxon>
        <taxon>Pseudomonadota</taxon>
        <taxon>Alphaproteobacteria</taxon>
        <taxon>Sphingomonadales</taxon>
        <taxon>Sphingosinicellaceae</taxon>
        <taxon>Polymorphobacter</taxon>
    </lineage>
</organism>
<accession>A0A841LGD9</accession>
<comment type="caution">
    <text evidence="1">The sequence shown here is derived from an EMBL/GenBank/DDBJ whole genome shotgun (WGS) entry which is preliminary data.</text>
</comment>
<dbReference type="CDD" id="cd00586">
    <property type="entry name" value="4HBT"/>
    <property type="match status" value="1"/>
</dbReference>
<reference evidence="1 2" key="1">
    <citation type="submission" date="2020-08" db="EMBL/GenBank/DDBJ databases">
        <title>Genomic Encyclopedia of Type Strains, Phase IV (KMG-IV): sequencing the most valuable type-strain genomes for metagenomic binning, comparative biology and taxonomic classification.</title>
        <authorList>
            <person name="Goeker M."/>
        </authorList>
    </citation>
    <scope>NUCLEOTIDE SEQUENCE [LARGE SCALE GENOMIC DNA]</scope>
    <source>
        <strain evidence="1 2">DSM 102189</strain>
    </source>
</reference>
<dbReference type="AlphaFoldDB" id="A0A841LGD9"/>
<protein>
    <submittedName>
        <fullName evidence="1">Acyl-CoA thioesterase FadM</fullName>
    </submittedName>
</protein>
<dbReference type="InterPro" id="IPR051490">
    <property type="entry name" value="THEM6_lcsJ_thioesterase"/>
</dbReference>